<proteinExistence type="predicted"/>
<evidence type="ECO:0000313" key="3">
    <source>
        <dbReference type="Proteomes" id="UP000184330"/>
    </source>
</evidence>
<feature type="transmembrane region" description="Helical" evidence="1">
    <location>
        <begin position="12"/>
        <end position="38"/>
    </location>
</feature>
<name>A0A1L7X7R3_9HELO</name>
<keyword evidence="1" id="KW-1133">Transmembrane helix</keyword>
<reference evidence="2 3" key="1">
    <citation type="submission" date="2016-03" db="EMBL/GenBank/DDBJ databases">
        <authorList>
            <person name="Ploux O."/>
        </authorList>
    </citation>
    <scope>NUCLEOTIDE SEQUENCE [LARGE SCALE GENOMIC DNA]</scope>
    <source>
        <strain evidence="2 3">UAMH 11012</strain>
    </source>
</reference>
<dbReference type="AlphaFoldDB" id="A0A1L7X7R3"/>
<dbReference type="EMBL" id="FJOG01000017">
    <property type="protein sequence ID" value="CZR61053.1"/>
    <property type="molecule type" value="Genomic_DNA"/>
</dbReference>
<protein>
    <submittedName>
        <fullName evidence="2">Uncharacterized protein</fullName>
    </submittedName>
</protein>
<keyword evidence="3" id="KW-1185">Reference proteome</keyword>
<evidence type="ECO:0000313" key="2">
    <source>
        <dbReference type="EMBL" id="CZR61053.1"/>
    </source>
</evidence>
<accession>A0A1L7X7R3</accession>
<organism evidence="2 3">
    <name type="scientific">Phialocephala subalpina</name>
    <dbReference type="NCBI Taxonomy" id="576137"/>
    <lineage>
        <taxon>Eukaryota</taxon>
        <taxon>Fungi</taxon>
        <taxon>Dikarya</taxon>
        <taxon>Ascomycota</taxon>
        <taxon>Pezizomycotina</taxon>
        <taxon>Leotiomycetes</taxon>
        <taxon>Helotiales</taxon>
        <taxon>Mollisiaceae</taxon>
        <taxon>Phialocephala</taxon>
        <taxon>Phialocephala fortinii species complex</taxon>
    </lineage>
</organism>
<dbReference type="Proteomes" id="UP000184330">
    <property type="component" value="Unassembled WGS sequence"/>
</dbReference>
<keyword evidence="1" id="KW-0472">Membrane</keyword>
<evidence type="ECO:0000256" key="1">
    <source>
        <dbReference type="SAM" id="Phobius"/>
    </source>
</evidence>
<keyword evidence="1" id="KW-0812">Transmembrane</keyword>
<gene>
    <name evidence="2" type="ORF">PAC_10949</name>
</gene>
<sequence length="123" mass="14197">MSQCAIIGKQSIFIARALLGILGGSFIPDIVLWLSYFYTGHYYELDRHSHVFAYFYDLPPQRCWWIGSVEMAVSPEGAYHPVSRDSRILHDASQRSPNEEVVSAKRMVHHSGGWHRRQSSFER</sequence>